<evidence type="ECO:0000313" key="2">
    <source>
        <dbReference type="Proteomes" id="UP001162992"/>
    </source>
</evidence>
<protein>
    <submittedName>
        <fullName evidence="1">Uncharacterized protein</fullName>
    </submittedName>
</protein>
<comment type="caution">
    <text evidence="1">The sequence shown here is derived from an EMBL/GenBank/DDBJ whole genome shotgun (WGS) entry which is preliminary data.</text>
</comment>
<name>A0ACC2AWE1_DIPCM</name>
<dbReference type="EMBL" id="CM055110">
    <property type="protein sequence ID" value="KAJ7521843.1"/>
    <property type="molecule type" value="Genomic_DNA"/>
</dbReference>
<proteinExistence type="predicted"/>
<keyword evidence="2" id="KW-1185">Reference proteome</keyword>
<reference evidence="2" key="1">
    <citation type="journal article" date="2024" name="Proc. Natl. Acad. Sci. U.S.A.">
        <title>Extraordinary preservation of gene collinearity over three hundred million years revealed in homosporous lycophytes.</title>
        <authorList>
            <person name="Li C."/>
            <person name="Wickell D."/>
            <person name="Kuo L.Y."/>
            <person name="Chen X."/>
            <person name="Nie B."/>
            <person name="Liao X."/>
            <person name="Peng D."/>
            <person name="Ji J."/>
            <person name="Jenkins J."/>
            <person name="Williams M."/>
            <person name="Shu S."/>
            <person name="Plott C."/>
            <person name="Barry K."/>
            <person name="Rajasekar S."/>
            <person name="Grimwood J."/>
            <person name="Han X."/>
            <person name="Sun S."/>
            <person name="Hou Z."/>
            <person name="He W."/>
            <person name="Dai G."/>
            <person name="Sun C."/>
            <person name="Schmutz J."/>
            <person name="Leebens-Mack J.H."/>
            <person name="Li F.W."/>
            <person name="Wang L."/>
        </authorList>
    </citation>
    <scope>NUCLEOTIDE SEQUENCE [LARGE SCALE GENOMIC DNA]</scope>
    <source>
        <strain evidence="2">cv. PW_Plant_1</strain>
    </source>
</reference>
<accession>A0ACC2AWE1</accession>
<gene>
    <name evidence="1" type="ORF">O6H91_19G070800</name>
</gene>
<evidence type="ECO:0000313" key="1">
    <source>
        <dbReference type="EMBL" id="KAJ7521843.1"/>
    </source>
</evidence>
<sequence>MWLGFTTLHSLPELFLISPILAAALQRLELESQKKLASTGEIGFSRVQDFLAASSKRLLQASSSFNFSRACAFIIIGSGSGGMPNLVRMEVIEDMIIQWKKAQLSHAGIQRTFPVEILII</sequence>
<organism evidence="1 2">
    <name type="scientific">Diphasiastrum complanatum</name>
    <name type="common">Issler's clubmoss</name>
    <name type="synonym">Lycopodium complanatum</name>
    <dbReference type="NCBI Taxonomy" id="34168"/>
    <lineage>
        <taxon>Eukaryota</taxon>
        <taxon>Viridiplantae</taxon>
        <taxon>Streptophyta</taxon>
        <taxon>Embryophyta</taxon>
        <taxon>Tracheophyta</taxon>
        <taxon>Lycopodiopsida</taxon>
        <taxon>Lycopodiales</taxon>
        <taxon>Lycopodiaceae</taxon>
        <taxon>Lycopodioideae</taxon>
        <taxon>Diphasiastrum</taxon>
    </lineage>
</organism>
<dbReference type="Proteomes" id="UP001162992">
    <property type="component" value="Chromosome 19"/>
</dbReference>